<proteinExistence type="predicted"/>
<reference evidence="2 3" key="1">
    <citation type="submission" date="2015-03" db="EMBL/GenBank/DDBJ databases">
        <title>Genome sequence of Tenacibaculum sp. S2-2, isolated from intestinal microbiota of sea cucumber, Apostichopus japonicas.</title>
        <authorList>
            <person name="Shao Z."/>
            <person name="Wang L."/>
            <person name="Li X."/>
        </authorList>
    </citation>
    <scope>NUCLEOTIDE SEQUENCE [LARGE SCALE GENOMIC DNA]</scope>
    <source>
        <strain evidence="2 3">S2-2</strain>
    </source>
</reference>
<dbReference type="Proteomes" id="UP000194221">
    <property type="component" value="Unassembled WGS sequence"/>
</dbReference>
<dbReference type="PANTHER" id="PTHR42663">
    <property type="entry name" value="HYDROLASE C777.06C-RELATED-RELATED"/>
    <property type="match status" value="1"/>
</dbReference>
<comment type="caution">
    <text evidence="2">The sequence shown here is derived from an EMBL/GenBank/DDBJ whole genome shotgun (WGS) entry which is preliminary data.</text>
</comment>
<evidence type="ECO:0000313" key="3">
    <source>
        <dbReference type="Proteomes" id="UP000194221"/>
    </source>
</evidence>
<name>A0A1Y2PD34_9FLAO</name>
<dbReference type="InterPro" id="IPR001279">
    <property type="entry name" value="Metallo-B-lactamas"/>
</dbReference>
<dbReference type="Pfam" id="PF12706">
    <property type="entry name" value="Lactamase_B_2"/>
    <property type="match status" value="1"/>
</dbReference>
<organism evidence="2 3">
    <name type="scientific">Tenacibaculum holothuriorum</name>
    <dbReference type="NCBI Taxonomy" id="1635173"/>
    <lineage>
        <taxon>Bacteria</taxon>
        <taxon>Pseudomonadati</taxon>
        <taxon>Bacteroidota</taxon>
        <taxon>Flavobacteriia</taxon>
        <taxon>Flavobacteriales</taxon>
        <taxon>Flavobacteriaceae</taxon>
        <taxon>Tenacibaculum</taxon>
    </lineage>
</organism>
<dbReference type="STRING" id="1635173.WH52_06165"/>
<dbReference type="PANTHER" id="PTHR42663:SF6">
    <property type="entry name" value="HYDROLASE C777.06C-RELATED"/>
    <property type="match status" value="1"/>
</dbReference>
<gene>
    <name evidence="2" type="ORF">WH52_06165</name>
</gene>
<dbReference type="OrthoDB" id="9781189at2"/>
<evidence type="ECO:0000259" key="1">
    <source>
        <dbReference type="SMART" id="SM00849"/>
    </source>
</evidence>
<dbReference type="AlphaFoldDB" id="A0A1Y2PD34"/>
<accession>A0A1Y2PD34</accession>
<dbReference type="CDD" id="cd16279">
    <property type="entry name" value="metallo-hydrolase-like_MBL-fold"/>
    <property type="match status" value="1"/>
</dbReference>
<dbReference type="InParanoid" id="A0A1Y2PD34"/>
<keyword evidence="3" id="KW-1185">Reference proteome</keyword>
<dbReference type="SUPFAM" id="SSF56281">
    <property type="entry name" value="Metallo-hydrolase/oxidoreductase"/>
    <property type="match status" value="1"/>
</dbReference>
<dbReference type="FunCoup" id="A0A1Y2PD34">
    <property type="interactions" value="93"/>
</dbReference>
<feature type="domain" description="Metallo-beta-lactamase" evidence="1">
    <location>
        <begin position="40"/>
        <end position="230"/>
    </location>
</feature>
<dbReference type="Gene3D" id="3.60.15.10">
    <property type="entry name" value="Ribonuclease Z/Hydroxyacylglutathione hydrolase-like"/>
    <property type="match status" value="1"/>
</dbReference>
<protein>
    <submittedName>
        <fullName evidence="2">Beta-lactamase</fullName>
    </submittedName>
</protein>
<dbReference type="SMART" id="SM00849">
    <property type="entry name" value="Lactamase_B"/>
    <property type="match status" value="1"/>
</dbReference>
<sequence length="260" mass="29914">MTKKTKFKITFLGTGTSTGVPMLTSKHPVAQSNNPKDKRLRSSILISWDEFTYVIDCGPDFRQQMMREQVENINGILFTHEHADHIAGLDEIRPYCFKIGPVPIYTSERVLKVLQKRYDYIFAIENRYPSAPSVKPTIISHQDNFMLNGMEVIPIEVMHGKLPILGYRFGNVAYLTDMKSMEDIEKEKLKDLDVLIVTGLRKEPHSTHFNIEEALSFIEEIKPQRTYLTHISELLGLHDEVEKELPENVFLSYDGLVIES</sequence>
<evidence type="ECO:0000313" key="2">
    <source>
        <dbReference type="EMBL" id="OSY88345.1"/>
    </source>
</evidence>
<dbReference type="InterPro" id="IPR036866">
    <property type="entry name" value="RibonucZ/Hydroxyglut_hydro"/>
</dbReference>
<dbReference type="EMBL" id="LAPZ01000003">
    <property type="protein sequence ID" value="OSY88345.1"/>
    <property type="molecule type" value="Genomic_DNA"/>
</dbReference>
<dbReference type="RefSeq" id="WP_086030071.1">
    <property type="nucleotide sequence ID" value="NZ_LAPZ01000003.1"/>
</dbReference>